<gene>
    <name evidence="3" type="ORF">LLEC1_03841</name>
</gene>
<evidence type="ECO:0000259" key="2">
    <source>
        <dbReference type="Pfam" id="PF03068"/>
    </source>
</evidence>
<evidence type="ECO:0000313" key="3">
    <source>
        <dbReference type="EMBL" id="OAR02995.1"/>
    </source>
</evidence>
<dbReference type="AlphaFoldDB" id="A0A179IKW0"/>
<protein>
    <recommendedName>
        <fullName evidence="2">Protein-arginine deiminase C-terminal domain-containing protein</fullName>
    </recommendedName>
</protein>
<comment type="caution">
    <text evidence="3">The sequence shown here is derived from an EMBL/GenBank/DDBJ whole genome shotgun (WGS) entry which is preliminary data.</text>
</comment>
<keyword evidence="1" id="KW-0732">Signal</keyword>
<organism evidence="3 4">
    <name type="scientific">Cordyceps confragosa</name>
    <name type="common">Lecanicillium lecanii</name>
    <dbReference type="NCBI Taxonomy" id="2714763"/>
    <lineage>
        <taxon>Eukaryota</taxon>
        <taxon>Fungi</taxon>
        <taxon>Dikarya</taxon>
        <taxon>Ascomycota</taxon>
        <taxon>Pezizomycotina</taxon>
        <taxon>Sordariomycetes</taxon>
        <taxon>Hypocreomycetidae</taxon>
        <taxon>Hypocreales</taxon>
        <taxon>Cordycipitaceae</taxon>
        <taxon>Akanthomyces</taxon>
    </lineage>
</organism>
<dbReference type="InterPro" id="IPR036556">
    <property type="entry name" value="PAD_central_sf"/>
</dbReference>
<dbReference type="PANTHER" id="PTHR10837:SF8">
    <property type="entry name" value="PROTEIN-ARGININE DEIMINASE"/>
    <property type="match status" value="1"/>
</dbReference>
<dbReference type="GO" id="GO:0005737">
    <property type="term" value="C:cytoplasm"/>
    <property type="evidence" value="ECO:0007669"/>
    <property type="project" value="InterPro"/>
</dbReference>
<dbReference type="GO" id="GO:0004668">
    <property type="term" value="F:protein-arginine deiminase activity"/>
    <property type="evidence" value="ECO:0007669"/>
    <property type="project" value="InterPro"/>
</dbReference>
<feature type="signal peptide" evidence="1">
    <location>
        <begin position="1"/>
        <end position="16"/>
    </location>
</feature>
<dbReference type="Gene3D" id="2.60.40.1700">
    <property type="entry name" value="Protein-arginine deiminase, central domain"/>
    <property type="match status" value="1"/>
</dbReference>
<dbReference type="PANTHER" id="PTHR10837">
    <property type="entry name" value="PEPTIDYLARGININE DEIMINASE"/>
    <property type="match status" value="1"/>
</dbReference>
<reference evidence="3 4" key="1">
    <citation type="submission" date="2016-03" db="EMBL/GenBank/DDBJ databases">
        <title>Fine-scale spatial genetic structure of a fungal parasite of coffee scale insects.</title>
        <authorList>
            <person name="Jackson D."/>
            <person name="Zemenick K.A."/>
            <person name="Malloure B."/>
            <person name="Quandt C.A."/>
            <person name="James T.Y."/>
        </authorList>
    </citation>
    <scope>NUCLEOTIDE SEQUENCE [LARGE SCALE GENOMIC DNA]</scope>
    <source>
        <strain evidence="3 4">UM487</strain>
    </source>
</reference>
<dbReference type="SUPFAM" id="SSF110083">
    <property type="entry name" value="Peptidylarginine deiminase Pad4, middle domain"/>
    <property type="match status" value="1"/>
</dbReference>
<evidence type="ECO:0000313" key="4">
    <source>
        <dbReference type="Proteomes" id="UP000243081"/>
    </source>
</evidence>
<dbReference type="InterPro" id="IPR004303">
    <property type="entry name" value="PAD"/>
</dbReference>
<dbReference type="EMBL" id="LUKN01000396">
    <property type="protein sequence ID" value="OAR02995.1"/>
    <property type="molecule type" value="Genomic_DNA"/>
</dbReference>
<keyword evidence="4" id="KW-1185">Reference proteome</keyword>
<dbReference type="Pfam" id="PF03068">
    <property type="entry name" value="PAD"/>
    <property type="match status" value="1"/>
</dbReference>
<sequence length="614" mass="66982">MYIVGCLTLALPLAAALPQHSPSEDTAPFKADLRVDTNRDGTVDLNGTTDTNGKDTWSETSGALFLPSIADAARHCRSNPDNCHDASTNSPWAPEHMAPMRTVPMPNISDSTTATISISDPAARGKVRIFLDYPGRVAEISIADLQSERQLSPTENDRWVYLENDTPIPADKLRQGLTLGIDARATRSPEWDGKVSVEFKVTDQGRSSSDKVMLRVAPVLIHHHLQPIEKVFVTNRQFDNETAKIVAPINEGIRQSMQKAGIKEPLARLDIDYTWAQDVMEPAYASIPGPSGPITLRINMAGLSVFVGRTDHGAKLLFGELRDDGVGAVNTAGFKERLKLPNERTLEAGGNIESIPPYELNGKKYPVGRIVIGASDAQKPQALAYLRAQETQDPITIDTTWLLVRHLDEMLSFLPAKTERGWRLALLDPAMGYGALEKLDKDGHGGVRLTSHPSAQNSSSIPTVHEFLADASTKEAATQSAEKMEQALATLKQETGITDDDVVRVPAVIAPVDLLHEWLHTQTSEPDEGDQSVPLNSAFPSQVNGVPLSDSLFMAPKPWGPVVDGEDVIQKMSKDAYSAAGLDVDFVDDWGLHLVSGDLHCYTNTYRAVSAQWW</sequence>
<proteinExistence type="predicted"/>
<accession>A0A179IKW0</accession>
<dbReference type="InterPro" id="IPR013530">
    <property type="entry name" value="PAD_C"/>
</dbReference>
<evidence type="ECO:0000256" key="1">
    <source>
        <dbReference type="SAM" id="SignalP"/>
    </source>
</evidence>
<dbReference type="Proteomes" id="UP000243081">
    <property type="component" value="Unassembled WGS sequence"/>
</dbReference>
<feature type="domain" description="Protein-arginine deiminase C-terminal" evidence="2">
    <location>
        <begin position="208"/>
        <end position="614"/>
    </location>
</feature>
<dbReference type="OMA" id="QEMQDPL"/>
<dbReference type="OrthoDB" id="5102063at2759"/>
<dbReference type="GO" id="GO:0005509">
    <property type="term" value="F:calcium ion binding"/>
    <property type="evidence" value="ECO:0007669"/>
    <property type="project" value="InterPro"/>
</dbReference>
<name>A0A179IKW0_CORDF</name>
<dbReference type="SUPFAM" id="SSF55909">
    <property type="entry name" value="Pentein"/>
    <property type="match status" value="1"/>
</dbReference>
<dbReference type="Gene3D" id="3.75.10.10">
    <property type="entry name" value="L-arginine/glycine Amidinotransferase, Chain A"/>
    <property type="match status" value="1"/>
</dbReference>
<feature type="chain" id="PRO_5008104560" description="Protein-arginine deiminase C-terminal domain-containing protein" evidence="1">
    <location>
        <begin position="17"/>
        <end position="614"/>
    </location>
</feature>